<reference evidence="1" key="2">
    <citation type="journal article" date="2015" name="Fish Shellfish Immunol.">
        <title>Early steps in the European eel (Anguilla anguilla)-Vibrio vulnificus interaction in the gills: Role of the RtxA13 toxin.</title>
        <authorList>
            <person name="Callol A."/>
            <person name="Pajuelo D."/>
            <person name="Ebbesson L."/>
            <person name="Teles M."/>
            <person name="MacKenzie S."/>
            <person name="Amaro C."/>
        </authorList>
    </citation>
    <scope>NUCLEOTIDE SEQUENCE</scope>
</reference>
<accession>A0A0E9SLU8</accession>
<sequence>MSALGRRCDQTLMALHLRFKHHKSRARHSGDF</sequence>
<name>A0A0E9SLU8_ANGAN</name>
<reference evidence="1" key="1">
    <citation type="submission" date="2014-11" db="EMBL/GenBank/DDBJ databases">
        <authorList>
            <person name="Amaro Gonzalez C."/>
        </authorList>
    </citation>
    <scope>NUCLEOTIDE SEQUENCE</scope>
</reference>
<dbReference type="EMBL" id="GBXM01066306">
    <property type="protein sequence ID" value="JAH42271.1"/>
    <property type="molecule type" value="Transcribed_RNA"/>
</dbReference>
<protein>
    <submittedName>
        <fullName evidence="1">Uncharacterized protein</fullName>
    </submittedName>
</protein>
<evidence type="ECO:0000313" key="1">
    <source>
        <dbReference type="EMBL" id="JAH42271.1"/>
    </source>
</evidence>
<dbReference type="AlphaFoldDB" id="A0A0E9SLU8"/>
<proteinExistence type="predicted"/>
<organism evidence="1">
    <name type="scientific">Anguilla anguilla</name>
    <name type="common">European freshwater eel</name>
    <name type="synonym">Muraena anguilla</name>
    <dbReference type="NCBI Taxonomy" id="7936"/>
    <lineage>
        <taxon>Eukaryota</taxon>
        <taxon>Metazoa</taxon>
        <taxon>Chordata</taxon>
        <taxon>Craniata</taxon>
        <taxon>Vertebrata</taxon>
        <taxon>Euteleostomi</taxon>
        <taxon>Actinopterygii</taxon>
        <taxon>Neopterygii</taxon>
        <taxon>Teleostei</taxon>
        <taxon>Anguilliformes</taxon>
        <taxon>Anguillidae</taxon>
        <taxon>Anguilla</taxon>
    </lineage>
</organism>